<accession>A0ABS0DIH6</accession>
<dbReference type="RefSeq" id="WP_195005108.1">
    <property type="nucleotide sequence ID" value="NZ_JADLQN010000011.1"/>
</dbReference>
<evidence type="ECO:0000313" key="2">
    <source>
        <dbReference type="EMBL" id="MBF6358269.1"/>
    </source>
</evidence>
<proteinExistence type="predicted"/>
<evidence type="ECO:0000313" key="3">
    <source>
        <dbReference type="Proteomes" id="UP000707731"/>
    </source>
</evidence>
<keyword evidence="3" id="KW-1185">Reference proteome</keyword>
<feature type="transmembrane region" description="Helical" evidence="1">
    <location>
        <begin position="24"/>
        <end position="50"/>
    </location>
</feature>
<keyword evidence="1" id="KW-1133">Transmembrane helix</keyword>
<keyword evidence="1" id="KW-0812">Transmembrane</keyword>
<comment type="caution">
    <text evidence="2">The sequence shown here is derived from an EMBL/GenBank/DDBJ whole genome shotgun (WGS) entry which is preliminary data.</text>
</comment>
<protein>
    <submittedName>
        <fullName evidence="2">Uncharacterized protein</fullName>
    </submittedName>
</protein>
<organism evidence="2 3">
    <name type="scientific">Nocardia higoensis</name>
    <dbReference type="NCBI Taxonomy" id="228599"/>
    <lineage>
        <taxon>Bacteria</taxon>
        <taxon>Bacillati</taxon>
        <taxon>Actinomycetota</taxon>
        <taxon>Actinomycetes</taxon>
        <taxon>Mycobacteriales</taxon>
        <taxon>Nocardiaceae</taxon>
        <taxon>Nocardia</taxon>
    </lineage>
</organism>
<keyword evidence="1" id="KW-0472">Membrane</keyword>
<sequence>MVRERVIDIPLVIVPDTGGRGAGVVSAMALLLAGVVLVGLAVMVAVLLAFPSREYSTVPVTRELGPCEPFCSLRTTTPSVSVGGEQR</sequence>
<reference evidence="2 3" key="1">
    <citation type="submission" date="2020-10" db="EMBL/GenBank/DDBJ databases">
        <title>Identification of Nocardia species via Next-generation sequencing and recognition of intraspecies genetic diversity.</title>
        <authorList>
            <person name="Li P."/>
            <person name="Li P."/>
            <person name="Lu B."/>
        </authorList>
    </citation>
    <scope>NUCLEOTIDE SEQUENCE [LARGE SCALE GENOMIC DNA]</scope>
    <source>
        <strain evidence="2 3">BJ06-0143</strain>
    </source>
</reference>
<gene>
    <name evidence="2" type="ORF">IU449_27610</name>
</gene>
<dbReference type="EMBL" id="JADLQN010000011">
    <property type="protein sequence ID" value="MBF6358269.1"/>
    <property type="molecule type" value="Genomic_DNA"/>
</dbReference>
<evidence type="ECO:0000256" key="1">
    <source>
        <dbReference type="SAM" id="Phobius"/>
    </source>
</evidence>
<name>A0ABS0DIH6_9NOCA</name>
<dbReference type="Proteomes" id="UP000707731">
    <property type="component" value="Unassembled WGS sequence"/>
</dbReference>